<dbReference type="Proteomes" id="UP001144673">
    <property type="component" value="Chromosome 5"/>
</dbReference>
<evidence type="ECO:0000256" key="2">
    <source>
        <dbReference type="ARBA" id="ARBA00022692"/>
    </source>
</evidence>
<dbReference type="InterPro" id="IPR020846">
    <property type="entry name" value="MFS_dom"/>
</dbReference>
<comment type="subcellular location">
    <subcellularLocation>
        <location evidence="1">Membrane</location>
        <topology evidence="1">Multi-pass membrane protein</topology>
    </subcellularLocation>
</comment>
<dbReference type="InterPro" id="IPR036259">
    <property type="entry name" value="MFS_trans_sf"/>
</dbReference>
<feature type="transmembrane region" description="Helical" evidence="5">
    <location>
        <begin position="280"/>
        <end position="300"/>
    </location>
</feature>
<dbReference type="PROSITE" id="PS50850">
    <property type="entry name" value="MFS"/>
    <property type="match status" value="1"/>
</dbReference>
<dbReference type="InterPro" id="IPR011701">
    <property type="entry name" value="MFS"/>
</dbReference>
<feature type="transmembrane region" description="Helical" evidence="5">
    <location>
        <begin position="425"/>
        <end position="447"/>
    </location>
</feature>
<dbReference type="Gene3D" id="1.20.1720.10">
    <property type="entry name" value="Multidrug resistance protein D"/>
    <property type="match status" value="1"/>
</dbReference>
<feature type="transmembrane region" description="Helical" evidence="5">
    <location>
        <begin position="333"/>
        <end position="356"/>
    </location>
</feature>
<dbReference type="EMBL" id="JAJHUN010000008">
    <property type="protein sequence ID" value="KAJ4153687.1"/>
    <property type="molecule type" value="Genomic_DNA"/>
</dbReference>
<proteinExistence type="predicted"/>
<evidence type="ECO:0000256" key="1">
    <source>
        <dbReference type="ARBA" id="ARBA00004141"/>
    </source>
</evidence>
<evidence type="ECO:0000256" key="4">
    <source>
        <dbReference type="ARBA" id="ARBA00023136"/>
    </source>
</evidence>
<feature type="transmembrane region" description="Helical" evidence="5">
    <location>
        <begin position="368"/>
        <end position="388"/>
    </location>
</feature>
<evidence type="ECO:0000259" key="6">
    <source>
        <dbReference type="PROSITE" id="PS50850"/>
    </source>
</evidence>
<dbReference type="GO" id="GO:0005886">
    <property type="term" value="C:plasma membrane"/>
    <property type="evidence" value="ECO:0007669"/>
    <property type="project" value="TreeGrafter"/>
</dbReference>
<dbReference type="PANTHER" id="PTHR23501">
    <property type="entry name" value="MAJOR FACILITATOR SUPERFAMILY"/>
    <property type="match status" value="1"/>
</dbReference>
<dbReference type="Gene3D" id="1.20.1250.20">
    <property type="entry name" value="MFS general substrate transporter like domains"/>
    <property type="match status" value="1"/>
</dbReference>
<dbReference type="SUPFAM" id="SSF103473">
    <property type="entry name" value="MFS general substrate transporter"/>
    <property type="match status" value="2"/>
</dbReference>
<name>A0A9W8UMY2_AKAMU</name>
<feature type="transmembrane region" description="Helical" evidence="5">
    <location>
        <begin position="170"/>
        <end position="192"/>
    </location>
</feature>
<dbReference type="RefSeq" id="XP_056054345.1">
    <property type="nucleotide sequence ID" value="XM_056197280.1"/>
</dbReference>
<feature type="transmembrane region" description="Helical" evidence="5">
    <location>
        <begin position="459"/>
        <end position="482"/>
    </location>
</feature>
<sequence length="589" mass="64552">MLSLFRKSKPKKYPSCIHWGYLQPHPCPGCKASASARRKYRWLLIFCLVWPYALQALDSTIVASALYWIAKDFDKISQQNWIVSAFNLTSSAFIPFWAQIADVFGRNVAMSSSILLMVVGSALCTGAPTGVYAVLLLGRALQGISASGLSVLTRTILADKVSLEESAKSWAIFSIVGGVAYGLGPVVGGFLTKVNWRWCFAINLPIGIFSLFVVFFLLRKHLLGPQPIPELDETLKTGRRTKFLARLKTIDFGGQALFISGFGLIILGLTWGGATYPWGSVPVVASLAIGFVLLAAFINWERLLEPGRSLAERLPKQKPMIPWTLLSTKDMGLLFYIECGTGISMFSVLYFCNTFFVRVKNYEADKAGLQLLCFVPGIGVGVYMCAFLCNKWPRMTYPPLLLGTIIETVGVACLAWAMHRGHSPIIFGMMALAGVGMGLKFMVAPLHGIGLFKAHRASVLALVGIAVPFGGTLGLTIMSAVFNNTSGLDVKYGDYSEDSVGSVKNGVIWAYVSIIPFMALSCIACLFMGNVILGKEKSTSGQKEDVVIREPYLWYLLRGKTSRHDDRGMVMKPLHQRQPYKEILPGEAV</sequence>
<feature type="transmembrane region" description="Helical" evidence="5">
    <location>
        <begin position="81"/>
        <end position="101"/>
    </location>
</feature>
<keyword evidence="8" id="KW-1185">Reference proteome</keyword>
<dbReference type="AlphaFoldDB" id="A0A9W8UMY2"/>
<evidence type="ECO:0000256" key="3">
    <source>
        <dbReference type="ARBA" id="ARBA00022989"/>
    </source>
</evidence>
<feature type="transmembrane region" description="Helical" evidence="5">
    <location>
        <begin position="113"/>
        <end position="134"/>
    </location>
</feature>
<comment type="caution">
    <text evidence="7">The sequence shown here is derived from an EMBL/GenBank/DDBJ whole genome shotgun (WGS) entry which is preliminary data.</text>
</comment>
<accession>A0A9W8UMY2</accession>
<evidence type="ECO:0000313" key="8">
    <source>
        <dbReference type="Proteomes" id="UP001144673"/>
    </source>
</evidence>
<dbReference type="KEGG" id="amus:LMH87_010165"/>
<keyword evidence="3 5" id="KW-1133">Transmembrane helix</keyword>
<feature type="transmembrane region" description="Helical" evidence="5">
    <location>
        <begin position="400"/>
        <end position="419"/>
    </location>
</feature>
<feature type="transmembrane region" description="Helical" evidence="5">
    <location>
        <begin position="42"/>
        <end position="69"/>
    </location>
</feature>
<protein>
    <recommendedName>
        <fullName evidence="6">Major facilitator superfamily (MFS) profile domain-containing protein</fullName>
    </recommendedName>
</protein>
<feature type="domain" description="Major facilitator superfamily (MFS) profile" evidence="6">
    <location>
        <begin position="44"/>
        <end position="533"/>
    </location>
</feature>
<keyword evidence="2 5" id="KW-0812">Transmembrane</keyword>
<feature type="transmembrane region" description="Helical" evidence="5">
    <location>
        <begin position="256"/>
        <end position="274"/>
    </location>
</feature>
<feature type="transmembrane region" description="Helical" evidence="5">
    <location>
        <begin position="508"/>
        <end position="533"/>
    </location>
</feature>
<gene>
    <name evidence="7" type="ORF">LMH87_010165</name>
</gene>
<feature type="transmembrane region" description="Helical" evidence="5">
    <location>
        <begin position="198"/>
        <end position="218"/>
    </location>
</feature>
<dbReference type="PANTHER" id="PTHR23501:SF39">
    <property type="entry name" value="MULTIDRUG TRANSPORTER, PUTATIVE (AFU_ORTHOLOGUE AFUA_1G05010)-RELATED"/>
    <property type="match status" value="1"/>
</dbReference>
<dbReference type="GO" id="GO:0022857">
    <property type="term" value="F:transmembrane transporter activity"/>
    <property type="evidence" value="ECO:0007669"/>
    <property type="project" value="InterPro"/>
</dbReference>
<dbReference type="GeneID" id="80897324"/>
<keyword evidence="4 5" id="KW-0472">Membrane</keyword>
<reference evidence="7" key="1">
    <citation type="journal article" date="2023" name="Access Microbiol">
        <title>De-novo genome assembly for Akanthomyces muscarius, a biocontrol agent of insect agricultural pests.</title>
        <authorList>
            <person name="Erdos Z."/>
            <person name="Studholme D.J."/>
            <person name="Raymond B."/>
            <person name="Sharma M."/>
        </authorList>
    </citation>
    <scope>NUCLEOTIDE SEQUENCE</scope>
    <source>
        <strain evidence="7">Ve6</strain>
    </source>
</reference>
<organism evidence="7 8">
    <name type="scientific">Akanthomyces muscarius</name>
    <name type="common">Entomopathogenic fungus</name>
    <name type="synonym">Lecanicillium muscarium</name>
    <dbReference type="NCBI Taxonomy" id="2231603"/>
    <lineage>
        <taxon>Eukaryota</taxon>
        <taxon>Fungi</taxon>
        <taxon>Dikarya</taxon>
        <taxon>Ascomycota</taxon>
        <taxon>Pezizomycotina</taxon>
        <taxon>Sordariomycetes</taxon>
        <taxon>Hypocreomycetidae</taxon>
        <taxon>Hypocreales</taxon>
        <taxon>Cordycipitaceae</taxon>
        <taxon>Akanthomyces</taxon>
    </lineage>
</organism>
<evidence type="ECO:0000313" key="7">
    <source>
        <dbReference type="EMBL" id="KAJ4153687.1"/>
    </source>
</evidence>
<dbReference type="Pfam" id="PF07690">
    <property type="entry name" value="MFS_1"/>
    <property type="match status" value="1"/>
</dbReference>
<evidence type="ECO:0000256" key="5">
    <source>
        <dbReference type="SAM" id="Phobius"/>
    </source>
</evidence>